<dbReference type="RefSeq" id="WP_170843435.1">
    <property type="nucleotide sequence ID" value="NZ_FNBZ01000005.1"/>
</dbReference>
<evidence type="ECO:0000256" key="4">
    <source>
        <dbReference type="ARBA" id="ARBA00022840"/>
    </source>
</evidence>
<dbReference type="InterPro" id="IPR050683">
    <property type="entry name" value="Bact_Polysacc_Export_ATP-bd"/>
</dbReference>
<dbReference type="Pfam" id="PF00005">
    <property type="entry name" value="ABC_tran"/>
    <property type="match status" value="1"/>
</dbReference>
<evidence type="ECO:0000256" key="3">
    <source>
        <dbReference type="ARBA" id="ARBA00022741"/>
    </source>
</evidence>
<dbReference type="InterPro" id="IPR003439">
    <property type="entry name" value="ABC_transporter-like_ATP-bd"/>
</dbReference>
<dbReference type="InterPro" id="IPR027417">
    <property type="entry name" value="P-loop_NTPase"/>
</dbReference>
<gene>
    <name evidence="6" type="ORF">SAMN05421844_105284</name>
</gene>
<comment type="similarity">
    <text evidence="1">Belongs to the ABC transporter superfamily.</text>
</comment>
<name>A0ABY0P1W6_9HYPH</name>
<protein>
    <submittedName>
        <fullName evidence="6">Lipopolysaccharide transport system ATP-binding protein</fullName>
    </submittedName>
</protein>
<dbReference type="Proteomes" id="UP000199468">
    <property type="component" value="Unassembled WGS sequence"/>
</dbReference>
<dbReference type="GO" id="GO:0005524">
    <property type="term" value="F:ATP binding"/>
    <property type="evidence" value="ECO:0007669"/>
    <property type="project" value="UniProtKB-KW"/>
</dbReference>
<dbReference type="Gene3D" id="3.40.50.300">
    <property type="entry name" value="P-loop containing nucleotide triphosphate hydrolases"/>
    <property type="match status" value="1"/>
</dbReference>
<proteinExistence type="inferred from homology"/>
<dbReference type="PROSITE" id="PS00211">
    <property type="entry name" value="ABC_TRANSPORTER_1"/>
    <property type="match status" value="1"/>
</dbReference>
<dbReference type="PANTHER" id="PTHR46743:SF2">
    <property type="entry name" value="TEICHOIC ACIDS EXPORT ATP-BINDING PROTEIN TAGH"/>
    <property type="match status" value="1"/>
</dbReference>
<dbReference type="PROSITE" id="PS50893">
    <property type="entry name" value="ABC_TRANSPORTER_2"/>
    <property type="match status" value="1"/>
</dbReference>
<feature type="domain" description="ABC transporter" evidence="5">
    <location>
        <begin position="24"/>
        <end position="249"/>
    </location>
</feature>
<keyword evidence="4 6" id="KW-0067">ATP-binding</keyword>
<evidence type="ECO:0000256" key="1">
    <source>
        <dbReference type="ARBA" id="ARBA00005417"/>
    </source>
</evidence>
<dbReference type="EMBL" id="FNBZ01000005">
    <property type="protein sequence ID" value="SDG79064.1"/>
    <property type="molecule type" value="Genomic_DNA"/>
</dbReference>
<organism evidence="6 7">
    <name type="scientific">Bosea robiniae</name>
    <dbReference type="NCBI Taxonomy" id="1036780"/>
    <lineage>
        <taxon>Bacteria</taxon>
        <taxon>Pseudomonadati</taxon>
        <taxon>Pseudomonadota</taxon>
        <taxon>Alphaproteobacteria</taxon>
        <taxon>Hyphomicrobiales</taxon>
        <taxon>Boseaceae</taxon>
        <taxon>Bosea</taxon>
    </lineage>
</organism>
<keyword evidence="3" id="KW-0547">Nucleotide-binding</keyword>
<evidence type="ECO:0000259" key="5">
    <source>
        <dbReference type="PROSITE" id="PS50893"/>
    </source>
</evidence>
<comment type="caution">
    <text evidence="6">The sequence shown here is derived from an EMBL/GenBank/DDBJ whole genome shotgun (WGS) entry which is preliminary data.</text>
</comment>
<evidence type="ECO:0000313" key="6">
    <source>
        <dbReference type="EMBL" id="SDG79064.1"/>
    </source>
</evidence>
<dbReference type="SUPFAM" id="SSF52540">
    <property type="entry name" value="P-loop containing nucleoside triphosphate hydrolases"/>
    <property type="match status" value="1"/>
</dbReference>
<dbReference type="InterPro" id="IPR015860">
    <property type="entry name" value="ABC_transpr_TagH-like"/>
</dbReference>
<dbReference type="PANTHER" id="PTHR46743">
    <property type="entry name" value="TEICHOIC ACIDS EXPORT ATP-BINDING PROTEIN TAGH"/>
    <property type="match status" value="1"/>
</dbReference>
<sequence>MSNSASGQRPAIEAQRVSKDFFLLENASVWDLLSGRHELPAHRALHDVTLSVPHGEIVGVLGNNGAGKSTLLRTLGGIYAPSAGLVTLHGDVSAIFELGVASNEFLSGREYALRTFEQMSGPADDRQVYLAEVEEFAELGEHFDKPVKTYSAGMKARLFFAVATSFRKSIFLIDEVLSVGDSYFRARCWQRMRDFKRRGVSGILATHDWSSVLKLCERCYVLDHGKVALSGDSYPVVRQYLGLEQDFERADVWLTDALPTSYRGRPFEELQLSFPLHADDKTVVSILVSLELTDRTVGWENVMLLDPQEAVLEKGENTVSVRIPHLPLVPGSYMLHIGVLRRTPGTGEVVTLDARTWYHGNSLSLVIEGDETPGVASLNLVGRVRRRSP</sequence>
<dbReference type="SMART" id="SM00382">
    <property type="entry name" value="AAA"/>
    <property type="match status" value="1"/>
</dbReference>
<dbReference type="CDD" id="cd03220">
    <property type="entry name" value="ABC_KpsT_Wzt"/>
    <property type="match status" value="1"/>
</dbReference>
<dbReference type="InterPro" id="IPR003593">
    <property type="entry name" value="AAA+_ATPase"/>
</dbReference>
<evidence type="ECO:0000256" key="2">
    <source>
        <dbReference type="ARBA" id="ARBA00022448"/>
    </source>
</evidence>
<reference evidence="6 7" key="1">
    <citation type="submission" date="2016-10" db="EMBL/GenBank/DDBJ databases">
        <authorList>
            <person name="Varghese N."/>
            <person name="Submissions S."/>
        </authorList>
    </citation>
    <scope>NUCLEOTIDE SEQUENCE [LARGE SCALE GENOMIC DNA]</scope>
    <source>
        <strain evidence="6 7">DSM 26672</strain>
    </source>
</reference>
<keyword evidence="7" id="KW-1185">Reference proteome</keyword>
<accession>A0ABY0P1W6</accession>
<evidence type="ECO:0000313" key="7">
    <source>
        <dbReference type="Proteomes" id="UP000199468"/>
    </source>
</evidence>
<dbReference type="InterPro" id="IPR017871">
    <property type="entry name" value="ABC_transporter-like_CS"/>
</dbReference>
<keyword evidence="2" id="KW-0813">Transport</keyword>